<dbReference type="AlphaFoldDB" id="A0A926RT02"/>
<evidence type="ECO:0000313" key="1">
    <source>
        <dbReference type="EMBL" id="MBD1371038.1"/>
    </source>
</evidence>
<dbReference type="Proteomes" id="UP000661691">
    <property type="component" value="Unassembled WGS sequence"/>
</dbReference>
<name>A0A926RT02_9BACL</name>
<dbReference type="SUPFAM" id="SSF50998">
    <property type="entry name" value="Quinoprotein alcohol dehydrogenase-like"/>
    <property type="match status" value="1"/>
</dbReference>
<reference evidence="1" key="1">
    <citation type="submission" date="2020-09" db="EMBL/GenBank/DDBJ databases">
        <title>A novel bacterium of genus Hazenella, isolated from South China Sea.</title>
        <authorList>
            <person name="Huang H."/>
            <person name="Mo K."/>
            <person name="Hu Y."/>
        </authorList>
    </citation>
    <scope>NUCLEOTIDE SEQUENCE</scope>
    <source>
        <strain evidence="1">IB182357</strain>
    </source>
</reference>
<proteinExistence type="predicted"/>
<dbReference type="EMBL" id="JACXAH010000002">
    <property type="protein sequence ID" value="MBD1371038.1"/>
    <property type="molecule type" value="Genomic_DNA"/>
</dbReference>
<accession>A0A926RT02</accession>
<evidence type="ECO:0000313" key="2">
    <source>
        <dbReference type="Proteomes" id="UP000661691"/>
    </source>
</evidence>
<keyword evidence="2" id="KW-1185">Reference proteome</keyword>
<organism evidence="1 2">
    <name type="scientific">Polycladospora coralii</name>
    <dbReference type="NCBI Taxonomy" id="2771432"/>
    <lineage>
        <taxon>Bacteria</taxon>
        <taxon>Bacillati</taxon>
        <taxon>Bacillota</taxon>
        <taxon>Bacilli</taxon>
        <taxon>Bacillales</taxon>
        <taxon>Thermoactinomycetaceae</taxon>
        <taxon>Polycladospora</taxon>
    </lineage>
</organism>
<dbReference type="RefSeq" id="WP_191141332.1">
    <property type="nucleotide sequence ID" value="NZ_JACXAH010000002.1"/>
</dbReference>
<dbReference type="InterPro" id="IPR011047">
    <property type="entry name" value="Quinoprotein_ADH-like_sf"/>
</dbReference>
<sequence>MKLLNFKKLHGAEAIMTKETDLFIGPRREIILIKVEQNRKTSLFDHHIVCIEKNNSYRYLFKDQNKFDIVQPMEDGLWLLASRYSDIGNKENASVFDSASGEKLYSFHLGDAIAECLVDEDNKIWVIYGDDGIFGDSHISQNGIACLNSCGELLPNPFSDKMLNGEIPLIVDGCSLNIMEDNSILFGYYAESQIISHYHKHDSLKLFEIDNGYPLWITSEDRYIYWGNEDNRIFSLDKVTKNLEEVVTSFEGNEVTLYKKIFARGSVIWALSERELFICDLIN</sequence>
<gene>
    <name evidence="1" type="ORF">IC620_01515</name>
</gene>
<comment type="caution">
    <text evidence="1">The sequence shown here is derived from an EMBL/GenBank/DDBJ whole genome shotgun (WGS) entry which is preliminary data.</text>
</comment>
<protein>
    <submittedName>
        <fullName evidence="1">Uncharacterized protein</fullName>
    </submittedName>
</protein>